<feature type="chain" id="PRO_5026985228" evidence="3">
    <location>
        <begin position="21"/>
        <end position="862"/>
    </location>
</feature>
<dbReference type="Proteomes" id="UP000475532">
    <property type="component" value="Unassembled WGS sequence"/>
</dbReference>
<proteinExistence type="predicted"/>
<feature type="compositionally biased region" description="Low complexity" evidence="1">
    <location>
        <begin position="814"/>
        <end position="840"/>
    </location>
</feature>
<feature type="transmembrane region" description="Helical" evidence="2">
    <location>
        <begin position="680"/>
        <end position="701"/>
    </location>
</feature>
<dbReference type="RefSeq" id="WP_163053644.1">
    <property type="nucleotide sequence ID" value="NZ_JAAGLI010000149.1"/>
</dbReference>
<feature type="compositionally biased region" description="Basic and acidic residues" evidence="1">
    <location>
        <begin position="850"/>
        <end position="862"/>
    </location>
</feature>
<feature type="compositionally biased region" description="Gly residues" evidence="1">
    <location>
        <begin position="753"/>
        <end position="762"/>
    </location>
</feature>
<feature type="signal peptide" evidence="3">
    <location>
        <begin position="1"/>
        <end position="20"/>
    </location>
</feature>
<evidence type="ECO:0000313" key="5">
    <source>
        <dbReference type="Proteomes" id="UP000475532"/>
    </source>
</evidence>
<feature type="compositionally biased region" description="Low complexity" evidence="1">
    <location>
        <begin position="766"/>
        <end position="806"/>
    </location>
</feature>
<evidence type="ECO:0000256" key="1">
    <source>
        <dbReference type="SAM" id="MobiDB-lite"/>
    </source>
</evidence>
<feature type="compositionally biased region" description="Low complexity" evidence="1">
    <location>
        <begin position="742"/>
        <end position="752"/>
    </location>
</feature>
<dbReference type="InterPro" id="IPR046112">
    <property type="entry name" value="DUF6049"/>
</dbReference>
<keyword evidence="2" id="KW-0812">Transmembrane</keyword>
<keyword evidence="3" id="KW-0732">Signal</keyword>
<comment type="caution">
    <text evidence="4">The sequence shown here is derived from an EMBL/GenBank/DDBJ whole genome shotgun (WGS) entry which is preliminary data.</text>
</comment>
<evidence type="ECO:0000256" key="3">
    <source>
        <dbReference type="SAM" id="SignalP"/>
    </source>
</evidence>
<keyword evidence="2" id="KW-0472">Membrane</keyword>
<keyword evidence="2" id="KW-1133">Transmembrane helix</keyword>
<gene>
    <name evidence="4" type="ORF">G3I70_06045</name>
</gene>
<accession>A0A6L9QA19</accession>
<feature type="region of interest" description="Disordered" evidence="1">
    <location>
        <begin position="709"/>
        <end position="862"/>
    </location>
</feature>
<name>A0A6L9QA19_9ACTN</name>
<feature type="region of interest" description="Disordered" evidence="1">
    <location>
        <begin position="111"/>
        <end position="131"/>
    </location>
</feature>
<organism evidence="4 5">
    <name type="scientific">Actinomadura bangladeshensis</name>
    <dbReference type="NCBI Taxonomy" id="453573"/>
    <lineage>
        <taxon>Bacteria</taxon>
        <taxon>Bacillati</taxon>
        <taxon>Actinomycetota</taxon>
        <taxon>Actinomycetes</taxon>
        <taxon>Streptosporangiales</taxon>
        <taxon>Thermomonosporaceae</taxon>
        <taxon>Actinomadura</taxon>
    </lineage>
</organism>
<dbReference type="EMBL" id="JAAGLI010000149">
    <property type="protein sequence ID" value="NEA22055.1"/>
    <property type="molecule type" value="Genomic_DNA"/>
</dbReference>
<evidence type="ECO:0000256" key="2">
    <source>
        <dbReference type="SAM" id="Phobius"/>
    </source>
</evidence>
<reference evidence="4 5" key="1">
    <citation type="submission" date="2020-01" db="EMBL/GenBank/DDBJ databases">
        <title>Insect and environment-associated Actinomycetes.</title>
        <authorList>
            <person name="Currrie C."/>
            <person name="Chevrette M."/>
            <person name="Carlson C."/>
            <person name="Stubbendieck R."/>
            <person name="Wendt-Pienkowski E."/>
        </authorList>
    </citation>
    <scope>NUCLEOTIDE SEQUENCE [LARGE SCALE GENOMIC DNA]</scope>
    <source>
        <strain evidence="4 5">SID10258</strain>
    </source>
</reference>
<evidence type="ECO:0000313" key="4">
    <source>
        <dbReference type="EMBL" id="NEA22055.1"/>
    </source>
</evidence>
<dbReference type="Pfam" id="PF19516">
    <property type="entry name" value="DUF6049"/>
    <property type="match status" value="1"/>
</dbReference>
<protein>
    <submittedName>
        <fullName evidence="4">Uncharacterized protein</fullName>
    </submittedName>
</protein>
<dbReference type="AlphaFoldDB" id="A0A6L9QA19"/>
<feature type="compositionally biased region" description="Gly residues" evidence="1">
    <location>
        <begin position="718"/>
        <end position="741"/>
    </location>
</feature>
<sequence length="862" mass="88982">MRTVKRAVALAALLPCMAMAAPTTLASPALAGRAPAQARPQSPTQAQVQAKAQVAMALTKVDPKSVNEKSRIQIAGLAKNRTGHEMPGLHLRLRYSTTPVLSRSQLDQLAATPPNALPNIGPEKQIPGAAAPGVKQSWQFQTTVKDLGLRAPVGTPGVYPIGVEVLNSARQVVGGVTTFLTFMPKKAAFTPVSVGWVWPLVDGMHRTNDQTFLDDDLTKSVSAGGRLNRLVSAASATDTPVTWAIDPALLDDVQRMASGDYTVRAPGVKKGVQKKKSAAAAAWLTALKNASKKDPYFTLPYADPDVVALVRRKTPRDIGVAFDARNTGVATQVLGRAADARVAWPPSGAAGPGTVDQLAKNALKGGGAFLMSSSQFQNPAGGALPNATTTLQTHYGAKTTLLYDEKLNKIVSEGSRSVSGGLLTEQRFLAETAIIAGEAPNRPRTVVLAPDRHWDPADGVAKNLLKYTKGAKWLHEVPLSKIESAEPQGRVFNGYSDDYQQYELGDAHLAQVQAIARQAGAFEAVMTGSTRISYERALLRMESAAWRTSPRHARAARKQLEDELTADMHLVRIVTTKSKRVLMGGSSGRLPVLVENTLPHQSVKVRLVATSENSAKLRLGTLAPEDAVIELAPGERAQRWIPAQAAGNGNFHVSLELEIPGSGGRTYGDGESITVTVTGYGRLALLITGGGLAVLFVGVGVRAIRARRRRKAEAAGDGSTGMGSAGAGEQGTGFPGPGFPGAGIPAAELPGVPGAGTSGGGQPAEPGLSAGPGLSPGSASARPGAGPAAEAAGTYGASAGPAAAGSGAAGSGAGPAARETFAEATGSAGSAAAERAQSGGISESAADGQAGRRGEHRRRDGD</sequence>